<feature type="domain" description="Nicotinate phosphoribosyltransferase C-terminal" evidence="12">
    <location>
        <begin position="376"/>
        <end position="479"/>
    </location>
</feature>
<gene>
    <name evidence="13" type="primary">pncB2</name>
    <name evidence="13" type="ORF">Enr10x_45680</name>
</gene>
<dbReference type="UniPathway" id="UPA00253">
    <property type="reaction ID" value="UER00457"/>
</dbReference>
<dbReference type="AlphaFoldDB" id="A0A517QC75"/>
<organism evidence="13 14">
    <name type="scientific">Gimesia panareensis</name>
    <dbReference type="NCBI Taxonomy" id="2527978"/>
    <lineage>
        <taxon>Bacteria</taxon>
        <taxon>Pseudomonadati</taxon>
        <taxon>Planctomycetota</taxon>
        <taxon>Planctomycetia</taxon>
        <taxon>Planctomycetales</taxon>
        <taxon>Planctomycetaceae</taxon>
        <taxon>Gimesia</taxon>
    </lineage>
</organism>
<sequence length="492" mass="54690">MTTLTKIYDTSLTLLTDLYQLTMAHGYWKTGRAEQEAVFHLYFRKNPFEGGYTIAAGLEYALEYVRRFQFSGDDISYLAELEGNDGRPLFSPEFLSYLNDLEITCDLHAVPEGTVVFPHEPLVRVCGPILQCQLLETALLNLINYQTLIATKSARICTATGGDPVLEFGLRRAQGIDGGLSASRAAYIGGCAATSNVLAGKLFGIPVKGTHAHSWVMSFEDELSAFEEYAEAMPNNCVFLVDTYNTLEGVRNAIRVGIQLREAGHKMVGIRLDSGDLAYLSIEARRLLDEAGLTEAAIVASNDLDEATITSLKTQGARIAIWGVGTRLVTAYDQPALGGVYKLGAVRNENNEWEPKLKLSEQAIKTSTPGILQTRRFLNENGAVADMIYDELQNPLPAGNVLIDPLDPTRRRFLDESLQSEDLLIPVVRKGEIVHQQESLEKIRERAQQQLDLFHVGIQRHLEPHEYPVGLEQNLYNFKTEQILLARKLTQS</sequence>
<dbReference type="InterPro" id="IPR013785">
    <property type="entry name" value="Aldolase_TIM"/>
</dbReference>
<keyword evidence="7 9" id="KW-0808">Transferase</keyword>
<evidence type="ECO:0000256" key="4">
    <source>
        <dbReference type="ARBA" id="ARBA00022553"/>
    </source>
</evidence>
<dbReference type="GO" id="GO:0034355">
    <property type="term" value="P:NAD+ biosynthetic process via the salvage pathway"/>
    <property type="evidence" value="ECO:0007669"/>
    <property type="project" value="TreeGrafter"/>
</dbReference>
<evidence type="ECO:0000313" key="14">
    <source>
        <dbReference type="Proteomes" id="UP000315647"/>
    </source>
</evidence>
<keyword evidence="5 9" id="KW-0436">Ligase</keyword>
<evidence type="ECO:0000313" key="13">
    <source>
        <dbReference type="EMBL" id="QDT29219.1"/>
    </source>
</evidence>
<evidence type="ECO:0000256" key="6">
    <source>
        <dbReference type="ARBA" id="ARBA00022642"/>
    </source>
</evidence>
<comment type="function">
    <text evidence="9">Catalyzes the first step in the biosynthesis of NAD from nicotinic acid, the ATP-dependent synthesis of beta-nicotinate D-ribonucleotide from nicotinate and 5-phospho-D-ribose 1-phosphate.</text>
</comment>
<evidence type="ECO:0000259" key="12">
    <source>
        <dbReference type="Pfam" id="PF17956"/>
    </source>
</evidence>
<evidence type="ECO:0000259" key="11">
    <source>
        <dbReference type="Pfam" id="PF17767"/>
    </source>
</evidence>
<dbReference type="PANTHER" id="PTHR11098:SF1">
    <property type="entry name" value="NICOTINATE PHOSPHORIBOSYLTRANSFERASE"/>
    <property type="match status" value="1"/>
</dbReference>
<dbReference type="Pfam" id="PF04095">
    <property type="entry name" value="NAPRTase"/>
    <property type="match status" value="1"/>
</dbReference>
<dbReference type="InterPro" id="IPR041619">
    <property type="entry name" value="NAPRTase_C"/>
</dbReference>
<feature type="domain" description="Nicotinate/nicotinamide phosphoribosyltransferase" evidence="10">
    <location>
        <begin position="188"/>
        <end position="351"/>
    </location>
</feature>
<protein>
    <recommendedName>
        <fullName evidence="3 9">Nicotinate phosphoribosyltransferase</fullName>
        <ecNumber evidence="3 9">6.3.4.21</ecNumber>
    </recommendedName>
</protein>
<dbReference type="EC" id="6.3.4.21" evidence="3 9"/>
<dbReference type="Gene3D" id="3.20.140.10">
    <property type="entry name" value="nicotinate phosphoribosyltransferase"/>
    <property type="match status" value="1"/>
</dbReference>
<dbReference type="CDD" id="cd01570">
    <property type="entry name" value="NAPRTase_A"/>
    <property type="match status" value="1"/>
</dbReference>
<dbReference type="InterPro" id="IPR040727">
    <property type="entry name" value="NAPRTase_N"/>
</dbReference>
<proteinExistence type="inferred from homology"/>
<dbReference type="InterPro" id="IPR041525">
    <property type="entry name" value="N/Namide_PRibTrfase"/>
</dbReference>
<dbReference type="InterPro" id="IPR007229">
    <property type="entry name" value="Nic_PRibTrfase-Fam"/>
</dbReference>
<dbReference type="Pfam" id="PF17767">
    <property type="entry name" value="NAPRTase_N"/>
    <property type="match status" value="1"/>
</dbReference>
<evidence type="ECO:0000259" key="10">
    <source>
        <dbReference type="Pfam" id="PF04095"/>
    </source>
</evidence>
<dbReference type="Proteomes" id="UP000315647">
    <property type="component" value="Chromosome"/>
</dbReference>
<feature type="domain" description="Nicotinate phosphoribosyltransferase N-terminal" evidence="11">
    <location>
        <begin position="14"/>
        <end position="144"/>
    </location>
</feature>
<dbReference type="PIRSF" id="PIRSF000484">
    <property type="entry name" value="NAPRT"/>
    <property type="match status" value="1"/>
</dbReference>
<evidence type="ECO:0000256" key="8">
    <source>
        <dbReference type="ARBA" id="ARBA00048668"/>
    </source>
</evidence>
<dbReference type="NCBIfam" id="TIGR01513">
    <property type="entry name" value="NAPRTase_put"/>
    <property type="match status" value="1"/>
</dbReference>
<dbReference type="PANTHER" id="PTHR11098">
    <property type="entry name" value="NICOTINATE PHOSPHORIBOSYLTRANSFERASE"/>
    <property type="match status" value="1"/>
</dbReference>
<dbReference type="GO" id="GO:0004516">
    <property type="term" value="F:nicotinate phosphoribosyltransferase activity"/>
    <property type="evidence" value="ECO:0007669"/>
    <property type="project" value="UniProtKB-UniRule"/>
</dbReference>
<reference evidence="13 14" key="1">
    <citation type="submission" date="2019-03" db="EMBL/GenBank/DDBJ databases">
        <title>Deep-cultivation of Planctomycetes and their phenomic and genomic characterization uncovers novel biology.</title>
        <authorList>
            <person name="Wiegand S."/>
            <person name="Jogler M."/>
            <person name="Boedeker C."/>
            <person name="Pinto D."/>
            <person name="Vollmers J."/>
            <person name="Rivas-Marin E."/>
            <person name="Kohn T."/>
            <person name="Peeters S.H."/>
            <person name="Heuer A."/>
            <person name="Rast P."/>
            <person name="Oberbeckmann S."/>
            <person name="Bunk B."/>
            <person name="Jeske O."/>
            <person name="Meyerdierks A."/>
            <person name="Storesund J.E."/>
            <person name="Kallscheuer N."/>
            <person name="Luecker S."/>
            <person name="Lage O.M."/>
            <person name="Pohl T."/>
            <person name="Merkel B.J."/>
            <person name="Hornburger P."/>
            <person name="Mueller R.-W."/>
            <person name="Bruemmer F."/>
            <person name="Labrenz M."/>
            <person name="Spormann A.M."/>
            <person name="Op den Camp H."/>
            <person name="Overmann J."/>
            <person name="Amann R."/>
            <person name="Jetten M.S.M."/>
            <person name="Mascher T."/>
            <person name="Medema M.H."/>
            <person name="Devos D.P."/>
            <person name="Kaster A.-K."/>
            <person name="Ovreas L."/>
            <person name="Rohde M."/>
            <person name="Galperin M.Y."/>
            <person name="Jogler C."/>
        </authorList>
    </citation>
    <scope>NUCLEOTIDE SEQUENCE [LARGE SCALE GENOMIC DNA]</scope>
    <source>
        <strain evidence="13 14">Enr10</strain>
    </source>
</reference>
<keyword evidence="13" id="KW-0328">Glycosyltransferase</keyword>
<comment type="similarity">
    <text evidence="2 9">Belongs to the NAPRTase family.</text>
</comment>
<keyword evidence="14" id="KW-1185">Reference proteome</keyword>
<comment type="catalytic activity">
    <reaction evidence="8 9">
        <text>5-phospho-alpha-D-ribose 1-diphosphate + nicotinate + ATP + H2O = nicotinate beta-D-ribonucleotide + ADP + phosphate + diphosphate</text>
        <dbReference type="Rhea" id="RHEA:36163"/>
        <dbReference type="ChEBI" id="CHEBI:15377"/>
        <dbReference type="ChEBI" id="CHEBI:30616"/>
        <dbReference type="ChEBI" id="CHEBI:32544"/>
        <dbReference type="ChEBI" id="CHEBI:33019"/>
        <dbReference type="ChEBI" id="CHEBI:43474"/>
        <dbReference type="ChEBI" id="CHEBI:57502"/>
        <dbReference type="ChEBI" id="CHEBI:58017"/>
        <dbReference type="ChEBI" id="CHEBI:456216"/>
        <dbReference type="EC" id="6.3.4.21"/>
    </reaction>
</comment>
<comment type="pathway">
    <text evidence="1 9">Cofactor biosynthesis; NAD(+) biosynthesis; nicotinate D-ribonucleotide from nicotinate: step 1/1.</text>
</comment>
<evidence type="ECO:0000256" key="1">
    <source>
        <dbReference type="ARBA" id="ARBA00004952"/>
    </source>
</evidence>
<dbReference type="GO" id="GO:0047280">
    <property type="term" value="F:nicotinamide phosphoribosyltransferase activity"/>
    <property type="evidence" value="ECO:0007669"/>
    <property type="project" value="UniProtKB-ARBA"/>
</dbReference>
<keyword evidence="4" id="KW-0597">Phosphoprotein</keyword>
<dbReference type="SUPFAM" id="SSF54675">
    <property type="entry name" value="Nicotinate/Quinolinate PRTase N-terminal domain-like"/>
    <property type="match status" value="1"/>
</dbReference>
<dbReference type="NCBIfam" id="NF009131">
    <property type="entry name" value="PRK12484.1"/>
    <property type="match status" value="1"/>
</dbReference>
<evidence type="ECO:0000256" key="2">
    <source>
        <dbReference type="ARBA" id="ARBA00010897"/>
    </source>
</evidence>
<dbReference type="NCBIfam" id="NF006695">
    <property type="entry name" value="PRK09243.1-2"/>
    <property type="match status" value="1"/>
</dbReference>
<dbReference type="RefSeq" id="WP_145451405.1">
    <property type="nucleotide sequence ID" value="NZ_CP037421.1"/>
</dbReference>
<name>A0A517QC75_9PLAN</name>
<evidence type="ECO:0000256" key="9">
    <source>
        <dbReference type="RuleBase" id="RU365100"/>
    </source>
</evidence>
<evidence type="ECO:0000256" key="5">
    <source>
        <dbReference type="ARBA" id="ARBA00022598"/>
    </source>
</evidence>
<comment type="PTM">
    <text evidence="9">Transiently phosphorylated on a His residue during the reaction cycle. Phosphorylation strongly increases the affinity for substrates and increases the rate of nicotinate D-ribonucleotide production. Dephosphorylation regenerates the low-affinity form of the enzyme, leading to product release.</text>
</comment>
<dbReference type="InterPro" id="IPR036068">
    <property type="entry name" value="Nicotinate_pribotase-like_C"/>
</dbReference>
<accession>A0A517QC75</accession>
<dbReference type="FunFam" id="3.20.20.70:FF:000076">
    <property type="entry name" value="Nicotinate phosphoribosyltransferase"/>
    <property type="match status" value="1"/>
</dbReference>
<evidence type="ECO:0000256" key="3">
    <source>
        <dbReference type="ARBA" id="ARBA00013236"/>
    </source>
</evidence>
<dbReference type="SUPFAM" id="SSF51690">
    <property type="entry name" value="Nicotinate/Quinolinate PRTase C-terminal domain-like"/>
    <property type="match status" value="1"/>
</dbReference>
<dbReference type="GO" id="GO:0005829">
    <property type="term" value="C:cytosol"/>
    <property type="evidence" value="ECO:0007669"/>
    <property type="project" value="TreeGrafter"/>
</dbReference>
<dbReference type="EMBL" id="CP037421">
    <property type="protein sequence ID" value="QDT29219.1"/>
    <property type="molecule type" value="Genomic_DNA"/>
</dbReference>
<dbReference type="Gene3D" id="3.20.20.70">
    <property type="entry name" value="Aldolase class I"/>
    <property type="match status" value="1"/>
</dbReference>
<keyword evidence="6 9" id="KW-0662">Pyridine nucleotide biosynthesis</keyword>
<evidence type="ECO:0000256" key="7">
    <source>
        <dbReference type="ARBA" id="ARBA00022679"/>
    </source>
</evidence>
<dbReference type="InterPro" id="IPR006405">
    <property type="entry name" value="Nic_PRibTrfase_pncB"/>
</dbReference>
<dbReference type="Pfam" id="PF17956">
    <property type="entry name" value="NAPRTase_C"/>
    <property type="match status" value="1"/>
</dbReference>